<dbReference type="Pfam" id="PF00076">
    <property type="entry name" value="RRM_1"/>
    <property type="match status" value="1"/>
</dbReference>
<evidence type="ECO:0000313" key="4">
    <source>
        <dbReference type="Proteomes" id="UP001165082"/>
    </source>
</evidence>
<feature type="non-terminal residue" evidence="3">
    <location>
        <position position="1"/>
    </location>
</feature>
<dbReference type="Proteomes" id="UP001165082">
    <property type="component" value="Unassembled WGS sequence"/>
</dbReference>
<evidence type="ECO:0000256" key="1">
    <source>
        <dbReference type="PROSITE-ProRule" id="PRU00176"/>
    </source>
</evidence>
<dbReference type="AlphaFoldDB" id="A0A9W7A809"/>
<sequence length="142" mass="15746">MFKYVNYCGRCQATFQIDPASLGRGKGKRLKCGVCEHSWFQSTDKLFKLKEGFEMVEFAEKDLQRVKANLAAGRDASFTGVVKFYVGNLDFGAGEQELQDFFSVAGEVGDVSIVRDDTGRSRGFAFVTMVTKEGGEKAQQLD</sequence>
<dbReference type="EMBL" id="BRXZ01003838">
    <property type="protein sequence ID" value="GMH62995.1"/>
    <property type="molecule type" value="Genomic_DNA"/>
</dbReference>
<dbReference type="NCBIfam" id="TIGR02098">
    <property type="entry name" value="MJ0042_CXXC"/>
    <property type="match status" value="1"/>
</dbReference>
<dbReference type="Gene3D" id="3.30.70.330">
    <property type="match status" value="1"/>
</dbReference>
<evidence type="ECO:0000259" key="2">
    <source>
        <dbReference type="PROSITE" id="PS50102"/>
    </source>
</evidence>
<comment type="caution">
    <text evidence="3">The sequence shown here is derived from an EMBL/GenBank/DDBJ whole genome shotgun (WGS) entry which is preliminary data.</text>
</comment>
<dbReference type="InterPro" id="IPR000504">
    <property type="entry name" value="RRM_dom"/>
</dbReference>
<feature type="domain" description="RRM" evidence="2">
    <location>
        <begin position="82"/>
        <end position="142"/>
    </location>
</feature>
<keyword evidence="4" id="KW-1185">Reference proteome</keyword>
<dbReference type="PANTHER" id="PTHR15241">
    <property type="entry name" value="TRANSFORMER-2-RELATED"/>
    <property type="match status" value="1"/>
</dbReference>
<keyword evidence="1" id="KW-0694">RNA-binding</keyword>
<dbReference type="InterPro" id="IPR011723">
    <property type="entry name" value="Znf/thioredoxin_put"/>
</dbReference>
<name>A0A9W7A809_9STRA</name>
<dbReference type="GO" id="GO:0003723">
    <property type="term" value="F:RNA binding"/>
    <property type="evidence" value="ECO:0007669"/>
    <property type="project" value="UniProtKB-UniRule"/>
</dbReference>
<protein>
    <recommendedName>
        <fullName evidence="2">RRM domain-containing protein</fullName>
    </recommendedName>
</protein>
<dbReference type="InterPro" id="IPR012677">
    <property type="entry name" value="Nucleotide-bd_a/b_plait_sf"/>
</dbReference>
<proteinExistence type="predicted"/>
<dbReference type="PROSITE" id="PS50102">
    <property type="entry name" value="RRM"/>
    <property type="match status" value="1"/>
</dbReference>
<evidence type="ECO:0000313" key="3">
    <source>
        <dbReference type="EMBL" id="GMH62995.1"/>
    </source>
</evidence>
<gene>
    <name evidence="3" type="ORF">TrRE_jg5922</name>
</gene>
<dbReference type="PANTHER" id="PTHR15241:SF304">
    <property type="entry name" value="RRM DOMAIN-CONTAINING PROTEIN"/>
    <property type="match status" value="1"/>
</dbReference>
<accession>A0A9W7A809</accession>
<dbReference type="OrthoDB" id="439808at2759"/>
<dbReference type="InterPro" id="IPR035979">
    <property type="entry name" value="RBD_domain_sf"/>
</dbReference>
<reference evidence="3" key="1">
    <citation type="submission" date="2022-07" db="EMBL/GenBank/DDBJ databases">
        <title>Genome analysis of Parmales, a sister group of diatoms, reveals the evolutionary specialization of diatoms from phago-mixotrophs to photoautotrophs.</title>
        <authorList>
            <person name="Ban H."/>
            <person name="Sato S."/>
            <person name="Yoshikawa S."/>
            <person name="Kazumasa Y."/>
            <person name="Nakamura Y."/>
            <person name="Ichinomiya M."/>
            <person name="Saitoh K."/>
            <person name="Sato N."/>
            <person name="Blanc-Mathieu R."/>
            <person name="Endo H."/>
            <person name="Kuwata A."/>
            <person name="Ogata H."/>
        </authorList>
    </citation>
    <scope>NUCLEOTIDE SEQUENCE</scope>
</reference>
<organism evidence="3 4">
    <name type="scientific">Triparma retinervis</name>
    <dbReference type="NCBI Taxonomy" id="2557542"/>
    <lineage>
        <taxon>Eukaryota</taxon>
        <taxon>Sar</taxon>
        <taxon>Stramenopiles</taxon>
        <taxon>Ochrophyta</taxon>
        <taxon>Bolidophyceae</taxon>
        <taxon>Parmales</taxon>
        <taxon>Triparmaceae</taxon>
        <taxon>Triparma</taxon>
    </lineage>
</organism>
<dbReference type="SMART" id="SM00360">
    <property type="entry name" value="RRM"/>
    <property type="match status" value="1"/>
</dbReference>
<dbReference type="SUPFAM" id="SSF54928">
    <property type="entry name" value="RNA-binding domain, RBD"/>
    <property type="match status" value="1"/>
</dbReference>